<dbReference type="InterPro" id="IPR036249">
    <property type="entry name" value="Thioredoxin-like_sf"/>
</dbReference>
<evidence type="ECO:0000313" key="3">
    <source>
        <dbReference type="Proteomes" id="UP000193933"/>
    </source>
</evidence>
<sequence length="202" mass="22755">MILIGMLDSPYVRRVAIYMKVLGIHFEHRPLSVFSNFDALSQINPAVKVPTLITDDNQVLIDSTLIINYLEKYCGHTPAPTSASEAEQIRDLHLTGFALAACEKAVQIVYEKRVRPEEKQHQPWVNRVTQQLHGAWQTLDNGLRESHPDMLSVAGITIAVAWSFTDLMLPDTVNRTRYPEGAGFTLLAEQRPEFLTTPMNQA</sequence>
<dbReference type="OrthoDB" id="8634103at2"/>
<dbReference type="AlphaFoldDB" id="A0A1X1C2J2"/>
<accession>A0A1X1C2J2</accession>
<dbReference type="RefSeq" id="WP_094119029.1">
    <property type="nucleotide sequence ID" value="NZ_MLFN01000001.1"/>
</dbReference>
<proteinExistence type="predicted"/>
<dbReference type="Proteomes" id="UP000193933">
    <property type="component" value="Unassembled WGS sequence"/>
</dbReference>
<name>A0A1X1C2J2_9GAMM</name>
<protein>
    <submittedName>
        <fullName evidence="2">Glutathione S-transferase</fullName>
    </submittedName>
</protein>
<keyword evidence="3" id="KW-1185">Reference proteome</keyword>
<organism evidence="2 3">
    <name type="scientific">Pantoea conspicua</name>
    <dbReference type="NCBI Taxonomy" id="472705"/>
    <lineage>
        <taxon>Bacteria</taxon>
        <taxon>Pseudomonadati</taxon>
        <taxon>Pseudomonadota</taxon>
        <taxon>Gammaproteobacteria</taxon>
        <taxon>Enterobacterales</taxon>
        <taxon>Erwiniaceae</taxon>
        <taxon>Pantoea</taxon>
    </lineage>
</organism>
<dbReference type="Pfam" id="PF13417">
    <property type="entry name" value="GST_N_3"/>
    <property type="match status" value="1"/>
</dbReference>
<reference evidence="2 3" key="1">
    <citation type="journal article" date="2017" name="Antonie Van Leeuwenhoek">
        <title>Phylogenomic resolution of the bacterial genus Pantoea and its relationship with Erwinia and Tatumella.</title>
        <authorList>
            <person name="Palmer M."/>
            <person name="Steenkamp E.T."/>
            <person name="Coetzee M.P."/>
            <person name="Chan W.Y."/>
            <person name="van Zyl E."/>
            <person name="De Maayer P."/>
            <person name="Coutinho T.A."/>
            <person name="Blom J."/>
            <person name="Smits T.H."/>
            <person name="Duffy B."/>
            <person name="Venter S.N."/>
        </authorList>
    </citation>
    <scope>NUCLEOTIDE SEQUENCE [LARGE SCALE GENOMIC DNA]</scope>
    <source>
        <strain evidence="2 3">LMG 24534</strain>
    </source>
</reference>
<dbReference type="CDD" id="cd03205">
    <property type="entry name" value="GST_C_6"/>
    <property type="match status" value="1"/>
</dbReference>
<gene>
    <name evidence="2" type="ORF">HA41_00085</name>
</gene>
<keyword evidence="2" id="KW-0808">Transferase</keyword>
<evidence type="ECO:0000313" key="2">
    <source>
        <dbReference type="EMBL" id="ORM55876.1"/>
    </source>
</evidence>
<feature type="domain" description="GST N-terminal" evidence="1">
    <location>
        <begin position="1"/>
        <end position="78"/>
    </location>
</feature>
<dbReference type="InterPro" id="IPR004045">
    <property type="entry name" value="Glutathione_S-Trfase_N"/>
</dbReference>
<dbReference type="GO" id="GO:0016034">
    <property type="term" value="F:maleylacetoacetate isomerase activity"/>
    <property type="evidence" value="ECO:0007669"/>
    <property type="project" value="TreeGrafter"/>
</dbReference>
<dbReference type="SUPFAM" id="SSF52833">
    <property type="entry name" value="Thioredoxin-like"/>
    <property type="match status" value="1"/>
</dbReference>
<dbReference type="Gene3D" id="1.20.1050.10">
    <property type="match status" value="1"/>
</dbReference>
<dbReference type="GO" id="GO:0006559">
    <property type="term" value="P:L-phenylalanine catabolic process"/>
    <property type="evidence" value="ECO:0007669"/>
    <property type="project" value="TreeGrafter"/>
</dbReference>
<dbReference type="EMBL" id="MLFN01000001">
    <property type="protein sequence ID" value="ORM55876.1"/>
    <property type="molecule type" value="Genomic_DNA"/>
</dbReference>
<dbReference type="GO" id="GO:0004364">
    <property type="term" value="F:glutathione transferase activity"/>
    <property type="evidence" value="ECO:0007669"/>
    <property type="project" value="TreeGrafter"/>
</dbReference>
<dbReference type="Gene3D" id="3.40.30.10">
    <property type="entry name" value="Glutaredoxin"/>
    <property type="match status" value="1"/>
</dbReference>
<dbReference type="CDD" id="cd00570">
    <property type="entry name" value="GST_N_family"/>
    <property type="match status" value="1"/>
</dbReference>
<dbReference type="PANTHER" id="PTHR42673:SF21">
    <property type="entry name" value="GLUTATHIONE S-TRANSFERASE YFCF"/>
    <property type="match status" value="1"/>
</dbReference>
<dbReference type="PROSITE" id="PS50404">
    <property type="entry name" value="GST_NTER"/>
    <property type="match status" value="1"/>
</dbReference>
<dbReference type="PANTHER" id="PTHR42673">
    <property type="entry name" value="MALEYLACETOACETATE ISOMERASE"/>
    <property type="match status" value="1"/>
</dbReference>
<dbReference type="STRING" id="472705.GCA_001743465_02431"/>
<dbReference type="GO" id="GO:0006749">
    <property type="term" value="P:glutathione metabolic process"/>
    <property type="evidence" value="ECO:0007669"/>
    <property type="project" value="TreeGrafter"/>
</dbReference>
<evidence type="ECO:0000259" key="1">
    <source>
        <dbReference type="PROSITE" id="PS50404"/>
    </source>
</evidence>
<comment type="caution">
    <text evidence="2">The sequence shown here is derived from an EMBL/GenBank/DDBJ whole genome shotgun (WGS) entry which is preliminary data.</text>
</comment>